<dbReference type="InterPro" id="IPR020449">
    <property type="entry name" value="Tscrpt_reg_AraC-type_HTH"/>
</dbReference>
<dbReference type="InterPro" id="IPR009057">
    <property type="entry name" value="Homeodomain-like_sf"/>
</dbReference>
<feature type="transmembrane region" description="Helical" evidence="4">
    <location>
        <begin position="139"/>
        <end position="164"/>
    </location>
</feature>
<feature type="transmembrane region" description="Helical" evidence="4">
    <location>
        <begin position="170"/>
        <end position="188"/>
    </location>
</feature>
<evidence type="ECO:0000259" key="5">
    <source>
        <dbReference type="PROSITE" id="PS01124"/>
    </source>
</evidence>
<comment type="caution">
    <text evidence="6">The sequence shown here is derived from an EMBL/GenBank/DDBJ whole genome shotgun (WGS) entry which is preliminary data.</text>
</comment>
<dbReference type="EMBL" id="JBHSBY010000094">
    <property type="protein sequence ID" value="MFC4197004.1"/>
    <property type="molecule type" value="Genomic_DNA"/>
</dbReference>
<reference evidence="7" key="1">
    <citation type="journal article" date="2019" name="Int. J. Syst. Evol. Microbiol.">
        <title>The Global Catalogue of Microorganisms (GCM) 10K type strain sequencing project: providing services to taxonomists for standard genome sequencing and annotation.</title>
        <authorList>
            <consortium name="The Broad Institute Genomics Platform"/>
            <consortium name="The Broad Institute Genome Sequencing Center for Infectious Disease"/>
            <person name="Wu L."/>
            <person name="Ma J."/>
        </authorList>
    </citation>
    <scope>NUCLEOTIDE SEQUENCE [LARGE SCALE GENOMIC DNA]</scope>
    <source>
        <strain evidence="7">CCM 8689</strain>
    </source>
</reference>
<keyword evidence="4" id="KW-0812">Transmembrane</keyword>
<dbReference type="Proteomes" id="UP001595792">
    <property type="component" value="Unassembled WGS sequence"/>
</dbReference>
<accession>A0ABV8NMV4</accession>
<protein>
    <submittedName>
        <fullName evidence="6">Helix-turn-helix domain-containing protein</fullName>
    </submittedName>
</protein>
<name>A0ABV8NMV4_9SPHI</name>
<feature type="transmembrane region" description="Helical" evidence="4">
    <location>
        <begin position="69"/>
        <end position="88"/>
    </location>
</feature>
<keyword evidence="1" id="KW-0805">Transcription regulation</keyword>
<feature type="transmembrane region" description="Helical" evidence="4">
    <location>
        <begin position="44"/>
        <end position="60"/>
    </location>
</feature>
<dbReference type="Gene3D" id="1.10.10.60">
    <property type="entry name" value="Homeodomain-like"/>
    <property type="match status" value="1"/>
</dbReference>
<dbReference type="PANTHER" id="PTHR43280:SF2">
    <property type="entry name" value="HTH-TYPE TRANSCRIPTIONAL REGULATOR EXSA"/>
    <property type="match status" value="1"/>
</dbReference>
<keyword evidence="3" id="KW-0804">Transcription</keyword>
<dbReference type="SMART" id="SM00342">
    <property type="entry name" value="HTH_ARAC"/>
    <property type="match status" value="1"/>
</dbReference>
<keyword evidence="2" id="KW-0238">DNA-binding</keyword>
<feature type="domain" description="HTH araC/xylS-type" evidence="5">
    <location>
        <begin position="227"/>
        <end position="326"/>
    </location>
</feature>
<dbReference type="Pfam" id="PF12833">
    <property type="entry name" value="HTH_18"/>
    <property type="match status" value="1"/>
</dbReference>
<evidence type="ECO:0000313" key="6">
    <source>
        <dbReference type="EMBL" id="MFC4197004.1"/>
    </source>
</evidence>
<sequence length="332" mass="39084">MKNNKSAFVKSQRAIFPLILLLALINFFYKLQLTPEGLKSRDNLWSPTWLLFGPLLYIVVCKKVTYRRFLFHLLPFFLTLTLFAITLATTHFEHPWNSELYYYYQNSYIIISISLFCYSIEVLRLVRRPGFVLDGITELAIIIALIYFLIAFLYVMMYACWGFLSVDMGIDFRFLTYGLLGILVIFIAKFKIKHRQAFSAETTTQTLNEVQREIGDEKIVAYKASLEKIFQETEIYLDPDLSIESLSKTLNIPKHYFSRIFRNYDTRFYPYVAQFRVNYAVNRLRTDGARLKIDSLAHQCGFNSRTSFLKYFKRYTGLTPEEFLKDDSKSLI</sequence>
<dbReference type="PROSITE" id="PS00041">
    <property type="entry name" value="HTH_ARAC_FAMILY_1"/>
    <property type="match status" value="1"/>
</dbReference>
<proteinExistence type="predicted"/>
<keyword evidence="7" id="KW-1185">Reference proteome</keyword>
<organism evidence="6 7">
    <name type="scientific">Pedobacter jamesrossensis</name>
    <dbReference type="NCBI Taxonomy" id="1908238"/>
    <lineage>
        <taxon>Bacteria</taxon>
        <taxon>Pseudomonadati</taxon>
        <taxon>Bacteroidota</taxon>
        <taxon>Sphingobacteriia</taxon>
        <taxon>Sphingobacteriales</taxon>
        <taxon>Sphingobacteriaceae</taxon>
        <taxon>Pedobacter</taxon>
    </lineage>
</organism>
<dbReference type="PANTHER" id="PTHR43280">
    <property type="entry name" value="ARAC-FAMILY TRANSCRIPTIONAL REGULATOR"/>
    <property type="match status" value="1"/>
</dbReference>
<evidence type="ECO:0000256" key="4">
    <source>
        <dbReference type="SAM" id="Phobius"/>
    </source>
</evidence>
<gene>
    <name evidence="6" type="ORF">ACFOUY_09870</name>
</gene>
<dbReference type="PRINTS" id="PR00032">
    <property type="entry name" value="HTHARAC"/>
</dbReference>
<feature type="transmembrane region" description="Helical" evidence="4">
    <location>
        <begin position="108"/>
        <end position="127"/>
    </location>
</feature>
<dbReference type="InterPro" id="IPR018060">
    <property type="entry name" value="HTH_AraC"/>
</dbReference>
<dbReference type="RefSeq" id="WP_378960347.1">
    <property type="nucleotide sequence ID" value="NZ_JBHRXC010000016.1"/>
</dbReference>
<dbReference type="InterPro" id="IPR018062">
    <property type="entry name" value="HTH_AraC-typ_CS"/>
</dbReference>
<feature type="transmembrane region" description="Helical" evidence="4">
    <location>
        <begin position="12"/>
        <end position="29"/>
    </location>
</feature>
<keyword evidence="4" id="KW-1133">Transmembrane helix</keyword>
<evidence type="ECO:0000256" key="3">
    <source>
        <dbReference type="ARBA" id="ARBA00023163"/>
    </source>
</evidence>
<evidence type="ECO:0000313" key="7">
    <source>
        <dbReference type="Proteomes" id="UP001595792"/>
    </source>
</evidence>
<dbReference type="PROSITE" id="PS01124">
    <property type="entry name" value="HTH_ARAC_FAMILY_2"/>
    <property type="match status" value="1"/>
</dbReference>
<dbReference type="SUPFAM" id="SSF46689">
    <property type="entry name" value="Homeodomain-like"/>
    <property type="match status" value="1"/>
</dbReference>
<keyword evidence="4" id="KW-0472">Membrane</keyword>
<evidence type="ECO:0000256" key="1">
    <source>
        <dbReference type="ARBA" id="ARBA00023015"/>
    </source>
</evidence>
<evidence type="ECO:0000256" key="2">
    <source>
        <dbReference type="ARBA" id="ARBA00023125"/>
    </source>
</evidence>